<feature type="region of interest" description="Disordered" evidence="1">
    <location>
        <begin position="330"/>
        <end position="350"/>
    </location>
</feature>
<evidence type="ECO:0000256" key="1">
    <source>
        <dbReference type="SAM" id="MobiDB-lite"/>
    </source>
</evidence>
<evidence type="ECO:0000259" key="2">
    <source>
        <dbReference type="PROSITE" id="PS51382"/>
    </source>
</evidence>
<dbReference type="EMBL" id="MLYV02000089">
    <property type="protein sequence ID" value="PSS36995.1"/>
    <property type="molecule type" value="Genomic_DNA"/>
</dbReference>
<dbReference type="OrthoDB" id="9970435at2759"/>
<feature type="domain" description="SPX" evidence="2">
    <location>
        <begin position="1"/>
        <end position="405"/>
    </location>
</feature>
<feature type="region of interest" description="Disordered" evidence="1">
    <location>
        <begin position="263"/>
        <end position="308"/>
    </location>
</feature>
<dbReference type="Proteomes" id="UP000186601">
    <property type="component" value="Unassembled WGS sequence"/>
</dbReference>
<feature type="non-terminal residue" evidence="3">
    <location>
        <position position="1"/>
    </location>
</feature>
<sequence length="405" mass="44776">DYRGLKKRITAIRRAQERDSEASLLPVSPVVDESESGDATQTELTLAPRTSFLEGHTRISGESGNEGDASNESSPPLSGSLTPREPQDIADSSPPATDEHDPTDSATITKEDTHDPFLNVPKAKSVDAMSIPDLPKREGSTPGPSLFHGATINMGFLPRLKRRSTVRNYWEPSRRAGKSSLQWDLAKSIPLKDLLPLLSPVQRAFFEKLDSEFDKIEAFFVEREKEMRTRTTTLKAQLQELKDHKRAFQEAQSIAPSWLPASLIRRKPTSDPSGTAQTLPRKRRSYKADTGSPMRRRSLVSENKALEEGVENVGPRDIDRLQSSDGTLVNGLINGGGSGSGGSGGDDHERTVGWKRLQHSFQKHNLVKTASAPHTPLLGVTFKHDPEDYQQAKKKLKKAVLECYR</sequence>
<evidence type="ECO:0000313" key="4">
    <source>
        <dbReference type="Proteomes" id="UP000186601"/>
    </source>
</evidence>
<dbReference type="STRING" id="98765.A0A2R6S417"/>
<reference evidence="3 4" key="1">
    <citation type="submission" date="2018-02" db="EMBL/GenBank/DDBJ databases">
        <title>Genome sequence of the basidiomycete white-rot fungus Phlebia centrifuga.</title>
        <authorList>
            <person name="Granchi Z."/>
            <person name="Peng M."/>
            <person name="de Vries R.P."/>
            <person name="Hilden K."/>
            <person name="Makela M.R."/>
            <person name="Grigoriev I."/>
            <person name="Riley R."/>
        </authorList>
    </citation>
    <scope>NUCLEOTIDE SEQUENCE [LARGE SCALE GENOMIC DNA]</scope>
    <source>
        <strain evidence="3 4">FBCC195</strain>
    </source>
</reference>
<comment type="caution">
    <text evidence="3">The sequence shown here is derived from an EMBL/GenBank/DDBJ whole genome shotgun (WGS) entry which is preliminary data.</text>
</comment>
<feature type="compositionally biased region" description="Gly residues" evidence="1">
    <location>
        <begin position="333"/>
        <end position="344"/>
    </location>
</feature>
<evidence type="ECO:0000313" key="3">
    <source>
        <dbReference type="EMBL" id="PSS36995.1"/>
    </source>
</evidence>
<dbReference type="AlphaFoldDB" id="A0A2R6S417"/>
<feature type="compositionally biased region" description="Polar residues" evidence="1">
    <location>
        <begin position="60"/>
        <end position="81"/>
    </location>
</feature>
<accession>A0A2R6S417</accession>
<organism evidence="3 4">
    <name type="scientific">Hermanssonia centrifuga</name>
    <dbReference type="NCBI Taxonomy" id="98765"/>
    <lineage>
        <taxon>Eukaryota</taxon>
        <taxon>Fungi</taxon>
        <taxon>Dikarya</taxon>
        <taxon>Basidiomycota</taxon>
        <taxon>Agaricomycotina</taxon>
        <taxon>Agaricomycetes</taxon>
        <taxon>Polyporales</taxon>
        <taxon>Meruliaceae</taxon>
        <taxon>Hermanssonia</taxon>
    </lineage>
</organism>
<protein>
    <recommendedName>
        <fullName evidence="2">SPX domain-containing protein</fullName>
    </recommendedName>
</protein>
<name>A0A2R6S417_9APHY</name>
<proteinExistence type="predicted"/>
<dbReference type="Pfam" id="PF03105">
    <property type="entry name" value="SPX"/>
    <property type="match status" value="1"/>
</dbReference>
<feature type="compositionally biased region" description="Basic and acidic residues" evidence="1">
    <location>
        <begin position="97"/>
        <end position="115"/>
    </location>
</feature>
<feature type="region of interest" description="Disordered" evidence="1">
    <location>
        <begin position="15"/>
        <end position="124"/>
    </location>
</feature>
<keyword evidence="4" id="KW-1185">Reference proteome</keyword>
<dbReference type="PROSITE" id="PS51382">
    <property type="entry name" value="SPX"/>
    <property type="match status" value="1"/>
</dbReference>
<gene>
    <name evidence="3" type="ORF">PHLCEN_2v1211</name>
</gene>
<dbReference type="InterPro" id="IPR004331">
    <property type="entry name" value="SPX_dom"/>
</dbReference>